<proteinExistence type="predicted"/>
<dbReference type="AlphaFoldDB" id="A0AAW2GX55"/>
<keyword evidence="3" id="KW-1185">Reference proteome</keyword>
<gene>
    <name evidence="2" type="ORF">PUN28_002973</name>
</gene>
<name>A0AAW2GX55_9HYME</name>
<organism evidence="2 3">
    <name type="scientific">Cardiocondyla obscurior</name>
    <dbReference type="NCBI Taxonomy" id="286306"/>
    <lineage>
        <taxon>Eukaryota</taxon>
        <taxon>Metazoa</taxon>
        <taxon>Ecdysozoa</taxon>
        <taxon>Arthropoda</taxon>
        <taxon>Hexapoda</taxon>
        <taxon>Insecta</taxon>
        <taxon>Pterygota</taxon>
        <taxon>Neoptera</taxon>
        <taxon>Endopterygota</taxon>
        <taxon>Hymenoptera</taxon>
        <taxon>Apocrita</taxon>
        <taxon>Aculeata</taxon>
        <taxon>Formicoidea</taxon>
        <taxon>Formicidae</taxon>
        <taxon>Myrmicinae</taxon>
        <taxon>Cardiocondyla</taxon>
    </lineage>
</organism>
<accession>A0AAW2GX55</accession>
<sequence length="67" mass="7399">MTLHHAASAFPPFLPFNHSFKPRRRSASAERTGATLRETGETTLIPRAKSANTAEQGIVTVCVFRLF</sequence>
<reference evidence="2 3" key="1">
    <citation type="submission" date="2023-03" db="EMBL/GenBank/DDBJ databases">
        <title>High recombination rates correlate with genetic variation in Cardiocondyla obscurior ants.</title>
        <authorList>
            <person name="Errbii M."/>
        </authorList>
    </citation>
    <scope>NUCLEOTIDE SEQUENCE [LARGE SCALE GENOMIC DNA]</scope>
    <source>
        <strain evidence="2">Alpha-2009</strain>
        <tissue evidence="2">Whole body</tissue>
    </source>
</reference>
<protein>
    <submittedName>
        <fullName evidence="2">Uncharacterized protein</fullName>
    </submittedName>
</protein>
<dbReference type="EMBL" id="JADYXP020000002">
    <property type="protein sequence ID" value="KAL0131788.1"/>
    <property type="molecule type" value="Genomic_DNA"/>
</dbReference>
<dbReference type="Proteomes" id="UP001430953">
    <property type="component" value="Unassembled WGS sequence"/>
</dbReference>
<evidence type="ECO:0000313" key="3">
    <source>
        <dbReference type="Proteomes" id="UP001430953"/>
    </source>
</evidence>
<evidence type="ECO:0000313" key="2">
    <source>
        <dbReference type="EMBL" id="KAL0131788.1"/>
    </source>
</evidence>
<comment type="caution">
    <text evidence="2">The sequence shown here is derived from an EMBL/GenBank/DDBJ whole genome shotgun (WGS) entry which is preliminary data.</text>
</comment>
<evidence type="ECO:0000256" key="1">
    <source>
        <dbReference type="SAM" id="MobiDB-lite"/>
    </source>
</evidence>
<feature type="region of interest" description="Disordered" evidence="1">
    <location>
        <begin position="20"/>
        <end position="40"/>
    </location>
</feature>